<dbReference type="Proteomes" id="UP000326202">
    <property type="component" value="Chromosome"/>
</dbReference>
<name>A0A5J6MRW7_9PROT</name>
<sequence length="63" mass="6837">MIDTQLEEPGTVRPHADGPAVSRRRLLNLIGWGLLPAAAIGLGSCEAPQYDSNRGVFVMHPRK</sequence>
<dbReference type="EMBL" id="CP042906">
    <property type="protein sequence ID" value="QEX18770.1"/>
    <property type="molecule type" value="Genomic_DNA"/>
</dbReference>
<dbReference type="KEGG" id="htq:FRZ44_40810"/>
<proteinExistence type="predicted"/>
<accession>A0A5J6MRW7</accession>
<protein>
    <submittedName>
        <fullName evidence="1">Uncharacterized protein</fullName>
    </submittedName>
</protein>
<dbReference type="AlphaFoldDB" id="A0A5J6MRW7"/>
<reference evidence="1 2" key="1">
    <citation type="submission" date="2019-08" db="EMBL/GenBank/DDBJ databases">
        <title>Hyperibacter terrae gen. nov., sp. nov. and Hyperibacter viscosus sp. nov., two new members in the family Rhodospirillaceae isolated from the rhizosphere of Hypericum perforatum.</title>
        <authorList>
            <person name="Noviana Z."/>
        </authorList>
    </citation>
    <scope>NUCLEOTIDE SEQUENCE [LARGE SCALE GENOMIC DNA]</scope>
    <source>
        <strain evidence="1 2">R5913</strain>
    </source>
</reference>
<dbReference type="RefSeq" id="WP_151178897.1">
    <property type="nucleotide sequence ID" value="NZ_CP042906.1"/>
</dbReference>
<evidence type="ECO:0000313" key="2">
    <source>
        <dbReference type="Proteomes" id="UP000326202"/>
    </source>
</evidence>
<keyword evidence="2" id="KW-1185">Reference proteome</keyword>
<evidence type="ECO:0000313" key="1">
    <source>
        <dbReference type="EMBL" id="QEX18770.1"/>
    </source>
</evidence>
<organism evidence="1 2">
    <name type="scientific">Hypericibacter terrae</name>
    <dbReference type="NCBI Taxonomy" id="2602015"/>
    <lineage>
        <taxon>Bacteria</taxon>
        <taxon>Pseudomonadati</taxon>
        <taxon>Pseudomonadota</taxon>
        <taxon>Alphaproteobacteria</taxon>
        <taxon>Rhodospirillales</taxon>
        <taxon>Dongiaceae</taxon>
        <taxon>Hypericibacter</taxon>
    </lineage>
</organism>
<gene>
    <name evidence="1" type="ORF">FRZ44_40810</name>
</gene>